<keyword evidence="13" id="KW-1185">Reference proteome</keyword>
<dbReference type="AlphaFoldDB" id="A7I2P4"/>
<evidence type="ECO:0000256" key="4">
    <source>
        <dbReference type="ARBA" id="ARBA00022448"/>
    </source>
</evidence>
<dbReference type="InterPro" id="IPR027417">
    <property type="entry name" value="P-loop_NTPase"/>
</dbReference>
<evidence type="ECO:0000256" key="2">
    <source>
        <dbReference type="ARBA" id="ARBA00005417"/>
    </source>
</evidence>
<dbReference type="SUPFAM" id="SSF52540">
    <property type="entry name" value="P-loop containing nucleoside triphosphate hydrolases"/>
    <property type="match status" value="1"/>
</dbReference>
<keyword evidence="12" id="KW-0378">Hydrolase</keyword>
<keyword evidence="10" id="KW-0472">Membrane</keyword>
<proteinExistence type="inferred from homology"/>
<dbReference type="FunFam" id="3.40.50.300:FF:000056">
    <property type="entry name" value="Cell division ATP-binding protein FtsE"/>
    <property type="match status" value="1"/>
</dbReference>
<dbReference type="InterPro" id="IPR003439">
    <property type="entry name" value="ABC_transporter-like_ATP-bd"/>
</dbReference>
<comment type="similarity">
    <text evidence="2">Belongs to the ABC transporter superfamily.</text>
</comment>
<dbReference type="GO" id="GO:0016887">
    <property type="term" value="F:ATP hydrolysis activity"/>
    <property type="evidence" value="ECO:0007669"/>
    <property type="project" value="InterPro"/>
</dbReference>
<dbReference type="Gene3D" id="3.40.50.300">
    <property type="entry name" value="P-loop containing nucleotide triphosphate hydrolases"/>
    <property type="match status" value="1"/>
</dbReference>
<dbReference type="Pfam" id="PF09383">
    <property type="entry name" value="NIL"/>
    <property type="match status" value="1"/>
</dbReference>
<dbReference type="OrthoDB" id="9809450at2"/>
<keyword evidence="8" id="KW-1278">Translocase</keyword>
<protein>
    <recommendedName>
        <fullName evidence="3">Cell division ATP-binding protein FtsE</fullName>
    </recommendedName>
</protein>
<dbReference type="PROSITE" id="PS00211">
    <property type="entry name" value="ABC_TRANSPORTER_1"/>
    <property type="match status" value="1"/>
</dbReference>
<evidence type="ECO:0000256" key="7">
    <source>
        <dbReference type="ARBA" id="ARBA00022840"/>
    </source>
</evidence>
<dbReference type="SUPFAM" id="SSF55021">
    <property type="entry name" value="ACT-like"/>
    <property type="match status" value="1"/>
</dbReference>
<gene>
    <name evidence="12" type="ordered locus">CHAB381_1233</name>
</gene>
<dbReference type="PANTHER" id="PTHR43166:SF30">
    <property type="entry name" value="METHIONINE IMPORT ATP-BINDING PROTEIN METN"/>
    <property type="match status" value="1"/>
</dbReference>
<dbReference type="SMART" id="SM00930">
    <property type="entry name" value="NIL"/>
    <property type="match status" value="1"/>
</dbReference>
<dbReference type="eggNOG" id="COG1135">
    <property type="taxonomic scope" value="Bacteria"/>
</dbReference>
<evidence type="ECO:0000256" key="9">
    <source>
        <dbReference type="ARBA" id="ARBA00022970"/>
    </source>
</evidence>
<evidence type="ECO:0000256" key="5">
    <source>
        <dbReference type="ARBA" id="ARBA00022475"/>
    </source>
</evidence>
<organism evidence="12 13">
    <name type="scientific">Campylobacter hominis (strain ATCC BAA-381 / DSM 21671 / CCUG 45161 / LMG 19568 / NCTC 13146 / CH001A)</name>
    <dbReference type="NCBI Taxonomy" id="360107"/>
    <lineage>
        <taxon>Bacteria</taxon>
        <taxon>Pseudomonadati</taxon>
        <taxon>Campylobacterota</taxon>
        <taxon>Epsilonproteobacteria</taxon>
        <taxon>Campylobacterales</taxon>
        <taxon>Campylobacteraceae</taxon>
        <taxon>Campylobacter</taxon>
    </lineage>
</organism>
<evidence type="ECO:0000259" key="11">
    <source>
        <dbReference type="PROSITE" id="PS50893"/>
    </source>
</evidence>
<evidence type="ECO:0000313" key="13">
    <source>
        <dbReference type="Proteomes" id="UP000002407"/>
    </source>
</evidence>
<dbReference type="InterPro" id="IPR041701">
    <property type="entry name" value="MetN_ABC"/>
</dbReference>
<keyword evidence="4" id="KW-0813">Transport</keyword>
<dbReference type="Gene3D" id="3.30.70.260">
    <property type="match status" value="1"/>
</dbReference>
<evidence type="ECO:0000256" key="1">
    <source>
        <dbReference type="ARBA" id="ARBA00002579"/>
    </source>
</evidence>
<dbReference type="GO" id="GO:0006865">
    <property type="term" value="P:amino acid transport"/>
    <property type="evidence" value="ECO:0007669"/>
    <property type="project" value="UniProtKB-KW"/>
</dbReference>
<dbReference type="Pfam" id="PF00005">
    <property type="entry name" value="ABC_tran"/>
    <property type="match status" value="1"/>
</dbReference>
<keyword evidence="6" id="KW-0547">Nucleotide-binding</keyword>
<dbReference type="KEGG" id="cha:CHAB381_1233"/>
<dbReference type="PANTHER" id="PTHR43166">
    <property type="entry name" value="AMINO ACID IMPORT ATP-BINDING PROTEIN"/>
    <property type="match status" value="1"/>
</dbReference>
<dbReference type="SMART" id="SM00382">
    <property type="entry name" value="AAA"/>
    <property type="match status" value="1"/>
</dbReference>
<evidence type="ECO:0000256" key="3">
    <source>
        <dbReference type="ARBA" id="ARBA00020019"/>
    </source>
</evidence>
<dbReference type="InterPro" id="IPR045865">
    <property type="entry name" value="ACT-like_dom_sf"/>
</dbReference>
<name>A7I2P4_CAMHC</name>
<dbReference type="EMBL" id="CP000776">
    <property type="protein sequence ID" value="ABS51216.1"/>
    <property type="molecule type" value="Genomic_DNA"/>
</dbReference>
<dbReference type="Proteomes" id="UP000002407">
    <property type="component" value="Chromosome"/>
</dbReference>
<dbReference type="HOGENOM" id="CLU_000604_1_3_7"/>
<dbReference type="RefSeq" id="WP_012109086.1">
    <property type="nucleotide sequence ID" value="NC_009714.1"/>
</dbReference>
<evidence type="ECO:0000313" key="12">
    <source>
        <dbReference type="EMBL" id="ABS51216.1"/>
    </source>
</evidence>
<dbReference type="InterPro" id="IPR003593">
    <property type="entry name" value="AAA+_ATPase"/>
</dbReference>
<dbReference type="CDD" id="cd03258">
    <property type="entry name" value="ABC_MetN_methionine_transporter"/>
    <property type="match status" value="1"/>
</dbReference>
<dbReference type="InterPro" id="IPR050086">
    <property type="entry name" value="MetN_ABC_transporter-like"/>
</dbReference>
<dbReference type="InterPro" id="IPR017871">
    <property type="entry name" value="ABC_transporter-like_CS"/>
</dbReference>
<feature type="domain" description="ABC transporter" evidence="11">
    <location>
        <begin position="2"/>
        <end position="237"/>
    </location>
</feature>
<dbReference type="PROSITE" id="PS50893">
    <property type="entry name" value="ABC_TRANSPORTER_2"/>
    <property type="match status" value="1"/>
</dbReference>
<sequence>MVEVKNLSKSYGKNEVLKDINFNINDGEIFALVGHSGAGKSTLLRCLNGLENYQKGSVKINDIEISNIKKDKLREFRKNIGMIFQNFALMSRKTVFENVALPLKVWKFDSSEINKRVKELLKLVGLENRQNFYPRELSGGQKQRVAIARALALNPKILLSDEATSALDPNTTKSILALLKKINEELKITIVLVTHEMDVVKSIANRAVLLDNGKIVNAGNIQELFLKPNENMKKFLGYDEILPSFGTNIRLYFPKQHSMECTITNMARKLDINFNIVWGKLEKLNEDVLGNLVINIKNEDTKNVTEYLAKTGVLWEVVKDENGGDFNENSTDDKNLQTKE</sequence>
<evidence type="ECO:0000256" key="6">
    <source>
        <dbReference type="ARBA" id="ARBA00022741"/>
    </source>
</evidence>
<dbReference type="STRING" id="360107.CHAB381_1233"/>
<keyword evidence="9" id="KW-0029">Amino-acid transport</keyword>
<evidence type="ECO:0000256" key="8">
    <source>
        <dbReference type="ARBA" id="ARBA00022967"/>
    </source>
</evidence>
<comment type="function">
    <text evidence="1">Part of the ABC transporter FtsEX involved in cellular division. Important for assembly or stability of the septal ring.</text>
</comment>
<accession>A7I2P4</accession>
<keyword evidence="5" id="KW-1003">Cell membrane</keyword>
<evidence type="ECO:0000256" key="10">
    <source>
        <dbReference type="ARBA" id="ARBA00023136"/>
    </source>
</evidence>
<reference evidence="13" key="1">
    <citation type="submission" date="2007-07" db="EMBL/GenBank/DDBJ databases">
        <title>Complete genome sequence of Campylobacter hominis ATCC BAA-381, a commensal isolated from the human gastrointestinal tract.</title>
        <authorList>
            <person name="Fouts D.E."/>
            <person name="Mongodin E.F."/>
            <person name="Puiu D."/>
            <person name="Sebastian Y."/>
            <person name="Miller W.G."/>
            <person name="Mandrell R.E."/>
            <person name="Nelson K.E."/>
        </authorList>
    </citation>
    <scope>NUCLEOTIDE SEQUENCE [LARGE SCALE GENOMIC DNA]</scope>
    <source>
        <strain evidence="13">ATCC BAA-381 / LMG 19568 / NCTC 13146 / CH001A</strain>
    </source>
</reference>
<dbReference type="GO" id="GO:0005524">
    <property type="term" value="F:ATP binding"/>
    <property type="evidence" value="ECO:0007669"/>
    <property type="project" value="UniProtKB-KW"/>
</dbReference>
<keyword evidence="7 12" id="KW-0067">ATP-binding</keyword>
<dbReference type="InterPro" id="IPR018449">
    <property type="entry name" value="NIL_domain"/>
</dbReference>
<dbReference type="GO" id="GO:0005886">
    <property type="term" value="C:plasma membrane"/>
    <property type="evidence" value="ECO:0007669"/>
    <property type="project" value="UniProtKB-ARBA"/>
</dbReference>